<keyword evidence="2" id="KW-1185">Reference proteome</keyword>
<evidence type="ECO:0000313" key="1">
    <source>
        <dbReference type="EMBL" id="SCW84405.1"/>
    </source>
</evidence>
<dbReference type="RefSeq" id="WP_090650913.1">
    <property type="nucleotide sequence ID" value="NZ_CBCRYE010000011.1"/>
</dbReference>
<dbReference type="Proteomes" id="UP000199150">
    <property type="component" value="Unassembled WGS sequence"/>
</dbReference>
<dbReference type="EMBL" id="FMTS01000012">
    <property type="protein sequence ID" value="SCW84405.1"/>
    <property type="molecule type" value="Genomic_DNA"/>
</dbReference>
<dbReference type="Pfam" id="PF13366">
    <property type="entry name" value="PDDEXK_3"/>
    <property type="match status" value="1"/>
</dbReference>
<protein>
    <submittedName>
        <fullName evidence="1">GxxExxY protein</fullName>
    </submittedName>
</protein>
<dbReference type="InterPro" id="IPR026350">
    <property type="entry name" value="GxxExxY"/>
</dbReference>
<gene>
    <name evidence="1" type="ORF">SAMN02927928_0152</name>
</gene>
<dbReference type="STRING" id="260084.SAMN02927928_0152"/>
<accession>A0A1G4TUJ1</accession>
<evidence type="ECO:0000313" key="2">
    <source>
        <dbReference type="Proteomes" id="UP000199150"/>
    </source>
</evidence>
<dbReference type="OrthoDB" id="9806869at2"/>
<dbReference type="NCBIfam" id="TIGR04256">
    <property type="entry name" value="GxxExxY"/>
    <property type="match status" value="1"/>
</dbReference>
<organism evidence="1 2">
    <name type="scientific">Asticcacaulis taihuensis</name>
    <dbReference type="NCBI Taxonomy" id="260084"/>
    <lineage>
        <taxon>Bacteria</taxon>
        <taxon>Pseudomonadati</taxon>
        <taxon>Pseudomonadota</taxon>
        <taxon>Alphaproteobacteria</taxon>
        <taxon>Caulobacterales</taxon>
        <taxon>Caulobacteraceae</taxon>
        <taxon>Asticcacaulis</taxon>
    </lineage>
</organism>
<dbReference type="AlphaFoldDB" id="A0A1G4TUJ1"/>
<proteinExistence type="predicted"/>
<reference evidence="2" key="1">
    <citation type="submission" date="2016-10" db="EMBL/GenBank/DDBJ databases">
        <authorList>
            <person name="Varghese N."/>
            <person name="Submissions S."/>
        </authorList>
    </citation>
    <scope>NUCLEOTIDE SEQUENCE [LARGE SCALE GENOMIC DNA]</scope>
    <source>
        <strain evidence="2">CGMCC 1.3431</strain>
    </source>
</reference>
<sequence>MTADIRDPETYTIIGAAMEVHRTLGCGFLESVYHEALALELAARGIPFRREAALPIVYKDNVLPCSFRVDFICFDRVLLELKALAALSSNEEAQVINYLKASQLPRALLLNFGTASLQHKRLAL</sequence>
<name>A0A1G4TUJ1_9CAUL</name>